<dbReference type="FunFam" id="3.10.310.10:FF:000003">
    <property type="entry name" value="Proline racemase"/>
    <property type="match status" value="1"/>
</dbReference>
<proteinExistence type="inferred from homology"/>
<dbReference type="SUPFAM" id="SSF54506">
    <property type="entry name" value="Diaminopimelate epimerase-like"/>
    <property type="match status" value="1"/>
</dbReference>
<dbReference type="Gene3D" id="3.10.310.10">
    <property type="entry name" value="Diaminopimelate Epimerase, Chain A, domain 1"/>
    <property type="match status" value="2"/>
</dbReference>
<comment type="catalytic activity">
    <reaction evidence="1">
        <text>trans-3-hydroxy-L-proline = 1-pyrroline-2-carboxylate + H2O</text>
        <dbReference type="Rhea" id="RHEA:10320"/>
        <dbReference type="ChEBI" id="CHEBI:15377"/>
        <dbReference type="ChEBI" id="CHEBI:39785"/>
        <dbReference type="ChEBI" id="CHEBI:57938"/>
        <dbReference type="EC" id="4.2.1.77"/>
    </reaction>
</comment>
<name>A0A6A4X1C5_AMPAM</name>
<dbReference type="PIRSF" id="PIRSF029792">
    <property type="entry name" value="Pro_racemase"/>
    <property type="match status" value="1"/>
</dbReference>
<dbReference type="EC" id="4.2.1.77" evidence="3"/>
<organism evidence="4 5">
    <name type="scientific">Amphibalanus amphitrite</name>
    <name type="common">Striped barnacle</name>
    <name type="synonym">Balanus amphitrite</name>
    <dbReference type="NCBI Taxonomy" id="1232801"/>
    <lineage>
        <taxon>Eukaryota</taxon>
        <taxon>Metazoa</taxon>
        <taxon>Ecdysozoa</taxon>
        <taxon>Arthropoda</taxon>
        <taxon>Crustacea</taxon>
        <taxon>Multicrustacea</taxon>
        <taxon>Cirripedia</taxon>
        <taxon>Thoracica</taxon>
        <taxon>Thoracicalcarea</taxon>
        <taxon>Balanomorpha</taxon>
        <taxon>Balanoidea</taxon>
        <taxon>Balanidae</taxon>
        <taxon>Amphibalaninae</taxon>
        <taxon>Amphibalanus</taxon>
    </lineage>
</organism>
<gene>
    <name evidence="4" type="primary">L3HYPDH_0</name>
    <name evidence="4" type="ORF">FJT64_017184</name>
</gene>
<evidence type="ECO:0000256" key="3">
    <source>
        <dbReference type="ARBA" id="ARBA00013105"/>
    </source>
</evidence>
<dbReference type="EMBL" id="VIIS01000197">
    <property type="protein sequence ID" value="KAF0312023.1"/>
    <property type="molecule type" value="Genomic_DNA"/>
</dbReference>
<comment type="caution">
    <text evidence="4">The sequence shown here is derived from an EMBL/GenBank/DDBJ whole genome shotgun (WGS) entry which is preliminary data.</text>
</comment>
<dbReference type="InterPro" id="IPR008794">
    <property type="entry name" value="Pro_racemase_fam"/>
</dbReference>
<dbReference type="Pfam" id="PF05544">
    <property type="entry name" value="Pro_racemase"/>
    <property type="match status" value="1"/>
</dbReference>
<dbReference type="GO" id="GO:0050346">
    <property type="term" value="F:trans-L-3-hydroxyproline dehydratase activity"/>
    <property type="evidence" value="ECO:0007669"/>
    <property type="project" value="UniProtKB-EC"/>
</dbReference>
<comment type="similarity">
    <text evidence="2">Belongs to the proline racemase family.</text>
</comment>
<evidence type="ECO:0000313" key="5">
    <source>
        <dbReference type="Proteomes" id="UP000440578"/>
    </source>
</evidence>
<evidence type="ECO:0000256" key="2">
    <source>
        <dbReference type="ARBA" id="ARBA00007529"/>
    </source>
</evidence>
<evidence type="ECO:0000313" key="4">
    <source>
        <dbReference type="EMBL" id="KAF0312023.1"/>
    </source>
</evidence>
<evidence type="ECO:0000256" key="1">
    <source>
        <dbReference type="ARBA" id="ARBA00001148"/>
    </source>
</evidence>
<dbReference type="OrthoDB" id="6366076at2759"/>
<reference evidence="4 5" key="1">
    <citation type="submission" date="2019-07" db="EMBL/GenBank/DDBJ databases">
        <title>Draft genome assembly of a fouling barnacle, Amphibalanus amphitrite (Darwin, 1854): The first reference genome for Thecostraca.</title>
        <authorList>
            <person name="Kim W."/>
        </authorList>
    </citation>
    <scope>NUCLEOTIDE SEQUENCE [LARGE SCALE GENOMIC DNA]</scope>
    <source>
        <strain evidence="4">SNU_AA5</strain>
        <tissue evidence="4">Soma without cirri and trophi</tissue>
    </source>
</reference>
<protein>
    <recommendedName>
        <fullName evidence="3">trans-L-3-hydroxyproline dehydratase</fullName>
        <ecNumber evidence="3">4.2.1.77</ecNumber>
    </recommendedName>
</protein>
<dbReference type="AlphaFoldDB" id="A0A6A4X1C5"/>
<dbReference type="PANTHER" id="PTHR33442">
    <property type="entry name" value="TRANS-3-HYDROXY-L-PROLINE DEHYDRATASE"/>
    <property type="match status" value="1"/>
</dbReference>
<dbReference type="PANTHER" id="PTHR33442:SF1">
    <property type="entry name" value="TRANS-3-HYDROXY-L-PROLINE DEHYDRATASE"/>
    <property type="match status" value="1"/>
</dbReference>
<sequence length="343" mass="36644">MEPVALPGQPVKTVEMHTGGEPLRIVVSGLPPIAGATLLDKRRFCREQLDRYRRVLMGEPRGHKDMYGAYLVTPDSPHAHMGALFLHNEGYSTMCGHGVLALARYLVDEEVVPRAAEGETAVNIQCPCGLVRAWLAPDNTARFLSVPAFVLHSDLRMPLPNGGECRIDICYGGAFYAMVRAADVGLPEGGVASATEYLRIATQVRNHISTAGIRIRHPDSADLGYLYGVVFGNFAPLSQPSPPPSGIRLVTVFADGQLDRSPCGSATTACCALLHASGHLPAEHSCTFTGLAGSEFTARVKTESECGGRPAAVVEVAGKAYYTGRGEFTVEPDDPLGDGFLIR</sequence>
<keyword evidence="5" id="KW-1185">Reference proteome</keyword>
<dbReference type="Proteomes" id="UP000440578">
    <property type="component" value="Unassembled WGS sequence"/>
</dbReference>
<accession>A0A6A4X1C5</accession>
<dbReference type="SFLD" id="SFLDS00028">
    <property type="entry name" value="Proline_Racemase"/>
    <property type="match status" value="1"/>
</dbReference>